<evidence type="ECO:0000256" key="1">
    <source>
        <dbReference type="ARBA" id="ARBA00007130"/>
    </source>
</evidence>
<evidence type="ECO:0000256" key="3">
    <source>
        <dbReference type="ARBA" id="ARBA00023006"/>
    </source>
</evidence>
<dbReference type="AlphaFoldDB" id="A0A830HM59"/>
<dbReference type="PANTHER" id="PTHR13292">
    <property type="entry name" value="AUTOPHAGY-RELATED PROTEIN 101"/>
    <property type="match status" value="1"/>
</dbReference>
<keyword evidence="3" id="KW-0072">Autophagy</keyword>
<sequence>MSSSQIPIDHNYNYNHRRNTSISMAASSSSGSQHPLSAGNGNGAHGGGGFSTVLHALPALPVHSHHVAEVLRAVFSSLIFSRSLGALTPSLDASSLFPDLVYPSLSYDARSQRQLDAAVRRVCESIEDAHAAGKLVDGQRWHVAISFYERRPQSPRPNATPTSSSPVGSWGSWFLGNSPSASSSILGVARTERSLSNASAWETWTLPLDLFTSTTSVSAELGVALRRTLGYVCERVNEHLDHIPPVTSRDALSYPFDITAAPAHSSAKDKAHDNGDGRRDSMGRERLGLDVVRRLLASTPPKGDLL</sequence>
<comment type="caution">
    <text evidence="5">The sequence shown here is derived from an EMBL/GenBank/DDBJ whole genome shotgun (WGS) entry which is preliminary data.</text>
</comment>
<feature type="region of interest" description="Disordered" evidence="4">
    <location>
        <begin position="24"/>
        <end position="44"/>
    </location>
</feature>
<accession>A0A830HM59</accession>
<feature type="compositionally biased region" description="Low complexity" evidence="4">
    <location>
        <begin position="24"/>
        <end position="39"/>
    </location>
</feature>
<dbReference type="Proteomes" id="UP000660262">
    <property type="component" value="Unassembled WGS sequence"/>
</dbReference>
<dbReference type="GO" id="GO:0000045">
    <property type="term" value="P:autophagosome assembly"/>
    <property type="evidence" value="ECO:0007669"/>
    <property type="project" value="TreeGrafter"/>
</dbReference>
<dbReference type="EMBL" id="BNJQ01000021">
    <property type="protein sequence ID" value="GHP08496.1"/>
    <property type="molecule type" value="Genomic_DNA"/>
</dbReference>
<evidence type="ECO:0000256" key="2">
    <source>
        <dbReference type="ARBA" id="ARBA00018874"/>
    </source>
</evidence>
<reference evidence="5" key="1">
    <citation type="submission" date="2020-10" db="EMBL/GenBank/DDBJ databases">
        <title>Unveiling of a novel bifunctional photoreceptor, Dualchrome1, isolated from a cosmopolitan green alga.</title>
        <authorList>
            <person name="Suzuki S."/>
            <person name="Kawachi M."/>
        </authorList>
    </citation>
    <scope>NUCLEOTIDE SEQUENCE</scope>
    <source>
        <strain evidence="5">NIES 2893</strain>
    </source>
</reference>
<dbReference type="GO" id="GO:0000407">
    <property type="term" value="C:phagophore assembly site"/>
    <property type="evidence" value="ECO:0007669"/>
    <property type="project" value="TreeGrafter"/>
</dbReference>
<organism evidence="5 6">
    <name type="scientific">Pycnococcus provasolii</name>
    <dbReference type="NCBI Taxonomy" id="41880"/>
    <lineage>
        <taxon>Eukaryota</taxon>
        <taxon>Viridiplantae</taxon>
        <taxon>Chlorophyta</taxon>
        <taxon>Pseudoscourfieldiophyceae</taxon>
        <taxon>Pseudoscourfieldiales</taxon>
        <taxon>Pycnococcaceae</taxon>
        <taxon>Pycnococcus</taxon>
    </lineage>
</organism>
<dbReference type="PANTHER" id="PTHR13292:SF0">
    <property type="entry name" value="AUTOPHAGY-RELATED PROTEIN 101"/>
    <property type="match status" value="1"/>
</dbReference>
<proteinExistence type="inferred from homology"/>
<dbReference type="OrthoDB" id="10259639at2759"/>
<comment type="similarity">
    <text evidence="1">Belongs to the ATG101 family.</text>
</comment>
<feature type="compositionally biased region" description="Basic and acidic residues" evidence="4">
    <location>
        <begin position="266"/>
        <end position="284"/>
    </location>
</feature>
<feature type="region of interest" description="Disordered" evidence="4">
    <location>
        <begin position="263"/>
        <end position="284"/>
    </location>
</feature>
<name>A0A830HM59_9CHLO</name>
<dbReference type="GO" id="GO:0019901">
    <property type="term" value="F:protein kinase binding"/>
    <property type="evidence" value="ECO:0007669"/>
    <property type="project" value="TreeGrafter"/>
</dbReference>
<dbReference type="GO" id="GO:1990316">
    <property type="term" value="C:Atg1/ULK1 kinase complex"/>
    <property type="evidence" value="ECO:0007669"/>
    <property type="project" value="TreeGrafter"/>
</dbReference>
<dbReference type="InterPro" id="IPR012445">
    <property type="entry name" value="ATG101"/>
</dbReference>
<evidence type="ECO:0000256" key="4">
    <source>
        <dbReference type="SAM" id="MobiDB-lite"/>
    </source>
</evidence>
<dbReference type="Pfam" id="PF07855">
    <property type="entry name" value="ATG101"/>
    <property type="match status" value="1"/>
</dbReference>
<protein>
    <recommendedName>
        <fullName evidence="2">Autophagy-related protein 101</fullName>
    </recommendedName>
</protein>
<evidence type="ECO:0000313" key="5">
    <source>
        <dbReference type="EMBL" id="GHP08496.1"/>
    </source>
</evidence>
<gene>
    <name evidence="5" type="ORF">PPROV_000723400</name>
</gene>
<keyword evidence="6" id="KW-1185">Reference proteome</keyword>
<evidence type="ECO:0000313" key="6">
    <source>
        <dbReference type="Proteomes" id="UP000660262"/>
    </source>
</evidence>